<evidence type="ECO:0000256" key="3">
    <source>
        <dbReference type="ARBA" id="ARBA00022967"/>
    </source>
</evidence>
<dbReference type="Gene3D" id="3.40.1110.10">
    <property type="entry name" value="Calcium-transporting ATPase, cytoplasmic domain N"/>
    <property type="match status" value="1"/>
</dbReference>
<reference evidence="6" key="2">
    <citation type="submission" date="2022-01" db="EMBL/GenBank/DDBJ databases">
        <authorList>
            <person name="Yamashiro T."/>
            <person name="Shiraishi A."/>
            <person name="Satake H."/>
            <person name="Nakayama K."/>
        </authorList>
    </citation>
    <scope>NUCLEOTIDE SEQUENCE</scope>
</reference>
<evidence type="ECO:0000256" key="1">
    <source>
        <dbReference type="ARBA" id="ARBA00004370"/>
    </source>
</evidence>
<dbReference type="SUPFAM" id="SSF81660">
    <property type="entry name" value="Metal cation-transporting ATPase, ATP-binding domain N"/>
    <property type="match status" value="1"/>
</dbReference>
<sequence length="255" mass="28582">MAWCKNVGTSLGATKGLLLRGGSILEKFDVVNTVILDKTGTLTIGKPVIDCNLRLNSDEKWSETDVLKLAATVESNTIHPIGKALLEAIEQPFTNDGGKAKEIAISISRNSNMQVEFPIEAPMKDNGIKQNSYIENGKTVIRLNTLHKYSDVEMAFNEDDPDAGTGRDKTPQALFCLIPEKYLLTKLQIWTDEKTMQSEFEKKAQIEELLARLKILISSYLREIAYISRQEYNKSLSFCTKTLDIILLLEALPKR</sequence>
<keyword evidence="3" id="KW-1278">Translocase</keyword>
<dbReference type="Gene3D" id="3.40.50.1000">
    <property type="entry name" value="HAD superfamily/HAD-like"/>
    <property type="match status" value="1"/>
</dbReference>
<dbReference type="PANTHER" id="PTHR43520:SF22">
    <property type="entry name" value="COPPER-TRANSPORTING ATPASE PAA1, CHLOROPLASTIC"/>
    <property type="match status" value="1"/>
</dbReference>
<evidence type="ECO:0000256" key="4">
    <source>
        <dbReference type="ARBA" id="ARBA00022989"/>
    </source>
</evidence>
<comment type="caution">
    <text evidence="6">The sequence shown here is derived from an EMBL/GenBank/DDBJ whole genome shotgun (WGS) entry which is preliminary data.</text>
</comment>
<keyword evidence="5" id="KW-0472">Membrane</keyword>
<protein>
    <submittedName>
        <fullName evidence="6">Copper-transporting ATPase PAA1, chloroplastic</fullName>
    </submittedName>
</protein>
<proteinExistence type="predicted"/>
<dbReference type="PROSITE" id="PS00154">
    <property type="entry name" value="ATPASE_E1_E2"/>
    <property type="match status" value="1"/>
</dbReference>
<evidence type="ECO:0000313" key="6">
    <source>
        <dbReference type="EMBL" id="GJT13976.1"/>
    </source>
</evidence>
<reference evidence="6" key="1">
    <citation type="journal article" date="2022" name="Int. J. Mol. Sci.">
        <title>Draft Genome of Tanacetum Coccineum: Genomic Comparison of Closely Related Tanacetum-Family Plants.</title>
        <authorList>
            <person name="Yamashiro T."/>
            <person name="Shiraishi A."/>
            <person name="Nakayama K."/>
            <person name="Satake H."/>
        </authorList>
    </citation>
    <scope>NUCLEOTIDE SEQUENCE</scope>
</reference>
<organism evidence="6 7">
    <name type="scientific">Tanacetum coccineum</name>
    <dbReference type="NCBI Taxonomy" id="301880"/>
    <lineage>
        <taxon>Eukaryota</taxon>
        <taxon>Viridiplantae</taxon>
        <taxon>Streptophyta</taxon>
        <taxon>Embryophyta</taxon>
        <taxon>Tracheophyta</taxon>
        <taxon>Spermatophyta</taxon>
        <taxon>Magnoliopsida</taxon>
        <taxon>eudicotyledons</taxon>
        <taxon>Gunneridae</taxon>
        <taxon>Pentapetalae</taxon>
        <taxon>asterids</taxon>
        <taxon>campanulids</taxon>
        <taxon>Asterales</taxon>
        <taxon>Asteraceae</taxon>
        <taxon>Asteroideae</taxon>
        <taxon>Anthemideae</taxon>
        <taxon>Anthemidinae</taxon>
        <taxon>Tanacetum</taxon>
    </lineage>
</organism>
<dbReference type="InterPro" id="IPR023299">
    <property type="entry name" value="ATPase_P-typ_cyto_dom_N"/>
</dbReference>
<dbReference type="PANTHER" id="PTHR43520">
    <property type="entry name" value="ATP7, ISOFORM B"/>
    <property type="match status" value="1"/>
</dbReference>
<name>A0ABQ5BH27_9ASTR</name>
<evidence type="ECO:0000256" key="5">
    <source>
        <dbReference type="ARBA" id="ARBA00023136"/>
    </source>
</evidence>
<dbReference type="InterPro" id="IPR018303">
    <property type="entry name" value="ATPase_P-typ_P_site"/>
</dbReference>
<evidence type="ECO:0000256" key="2">
    <source>
        <dbReference type="ARBA" id="ARBA00022692"/>
    </source>
</evidence>
<dbReference type="InterPro" id="IPR023214">
    <property type="entry name" value="HAD_sf"/>
</dbReference>
<dbReference type="Proteomes" id="UP001151760">
    <property type="component" value="Unassembled WGS sequence"/>
</dbReference>
<comment type="subcellular location">
    <subcellularLocation>
        <location evidence="1">Membrane</location>
    </subcellularLocation>
</comment>
<accession>A0ABQ5BH27</accession>
<evidence type="ECO:0000313" key="7">
    <source>
        <dbReference type="Proteomes" id="UP001151760"/>
    </source>
</evidence>
<keyword evidence="4" id="KW-1133">Transmembrane helix</keyword>
<keyword evidence="7" id="KW-1185">Reference proteome</keyword>
<dbReference type="EMBL" id="BQNB010013274">
    <property type="protein sequence ID" value="GJT13976.1"/>
    <property type="molecule type" value="Genomic_DNA"/>
</dbReference>
<gene>
    <name evidence="6" type="ORF">Tco_0861018</name>
</gene>
<keyword evidence="2" id="KW-0812">Transmembrane</keyword>